<dbReference type="InterPro" id="IPR051862">
    <property type="entry name" value="GT-like_domain_containing_1"/>
</dbReference>
<dbReference type="EMBL" id="JBAMIC010000003">
    <property type="protein sequence ID" value="KAK7110495.1"/>
    <property type="molecule type" value="Genomic_DNA"/>
</dbReference>
<dbReference type="InterPro" id="IPR001296">
    <property type="entry name" value="Glyco_trans_1"/>
</dbReference>
<evidence type="ECO:0000313" key="11">
    <source>
        <dbReference type="Proteomes" id="UP001374579"/>
    </source>
</evidence>
<comment type="caution">
    <text evidence="10">The sequence shown here is derived from an EMBL/GenBank/DDBJ whole genome shotgun (WGS) entry which is preliminary data.</text>
</comment>
<accession>A0AAN9GKX2</accession>
<dbReference type="Pfam" id="PF12038">
    <property type="entry name" value="QTMAN_N"/>
    <property type="match status" value="1"/>
</dbReference>
<dbReference type="PANTHER" id="PTHR13615:SF3">
    <property type="entry name" value="GLYCOSYLTRANSFERASE-LIKE DOMAIN-CONTAINING PROTEIN 1"/>
    <property type="match status" value="1"/>
</dbReference>
<dbReference type="EC" id="2.4.1.110" evidence="4"/>
<feature type="region of interest" description="Disordered" evidence="7">
    <location>
        <begin position="242"/>
        <end position="270"/>
    </location>
</feature>
<feature type="domain" description="tRNA-queuosine alpha-mannosyltransferase N-terminal" evidence="9">
    <location>
        <begin position="17"/>
        <end position="184"/>
    </location>
</feature>
<dbReference type="CDD" id="cd01635">
    <property type="entry name" value="Glycosyltransferase_GTB-type"/>
    <property type="match status" value="1"/>
</dbReference>
<feature type="region of interest" description="Disordered" evidence="7">
    <location>
        <begin position="285"/>
        <end position="312"/>
    </location>
</feature>
<evidence type="ECO:0000256" key="7">
    <source>
        <dbReference type="SAM" id="MobiDB-lite"/>
    </source>
</evidence>
<name>A0AAN9GKX2_9CAEN</name>
<evidence type="ECO:0000259" key="9">
    <source>
        <dbReference type="Pfam" id="PF12038"/>
    </source>
</evidence>
<keyword evidence="11" id="KW-1185">Reference proteome</keyword>
<organism evidence="10 11">
    <name type="scientific">Littorina saxatilis</name>
    <dbReference type="NCBI Taxonomy" id="31220"/>
    <lineage>
        <taxon>Eukaryota</taxon>
        <taxon>Metazoa</taxon>
        <taxon>Spiralia</taxon>
        <taxon>Lophotrochozoa</taxon>
        <taxon>Mollusca</taxon>
        <taxon>Gastropoda</taxon>
        <taxon>Caenogastropoda</taxon>
        <taxon>Littorinimorpha</taxon>
        <taxon>Littorinoidea</taxon>
        <taxon>Littorinidae</taxon>
        <taxon>Littorina</taxon>
    </lineage>
</organism>
<evidence type="ECO:0000256" key="6">
    <source>
        <dbReference type="ARBA" id="ARBA00048439"/>
    </source>
</evidence>
<keyword evidence="3" id="KW-0808">Transferase</keyword>
<dbReference type="Proteomes" id="UP001374579">
    <property type="component" value="Unassembled WGS sequence"/>
</dbReference>
<dbReference type="Gene3D" id="3.40.50.2000">
    <property type="entry name" value="Glycogen Phosphorylase B"/>
    <property type="match status" value="1"/>
</dbReference>
<dbReference type="SUPFAM" id="SSF53756">
    <property type="entry name" value="UDP-Glycosyltransferase/glycogen phosphorylase"/>
    <property type="match status" value="1"/>
</dbReference>
<evidence type="ECO:0000256" key="1">
    <source>
        <dbReference type="ARBA" id="ARBA00009481"/>
    </source>
</evidence>
<proteinExistence type="inferred from homology"/>
<evidence type="ECO:0000313" key="10">
    <source>
        <dbReference type="EMBL" id="KAK7110495.1"/>
    </source>
</evidence>
<evidence type="ECO:0000256" key="5">
    <source>
        <dbReference type="ARBA" id="ARBA00044539"/>
    </source>
</evidence>
<evidence type="ECO:0000256" key="4">
    <source>
        <dbReference type="ARBA" id="ARBA00044517"/>
    </source>
</evidence>
<dbReference type="PANTHER" id="PTHR13615">
    <property type="entry name" value="GLYCOSYLTRANSFERASE-LIKE 1"/>
    <property type="match status" value="1"/>
</dbReference>
<evidence type="ECO:0000259" key="8">
    <source>
        <dbReference type="Pfam" id="PF00534"/>
    </source>
</evidence>
<reference evidence="10 11" key="1">
    <citation type="submission" date="2024-02" db="EMBL/GenBank/DDBJ databases">
        <title>Chromosome-scale genome assembly of the rough periwinkle Littorina saxatilis.</title>
        <authorList>
            <person name="De Jode A."/>
            <person name="Faria R."/>
            <person name="Formenti G."/>
            <person name="Sims Y."/>
            <person name="Smith T.P."/>
            <person name="Tracey A."/>
            <person name="Wood J.M.D."/>
            <person name="Zagrodzka Z.B."/>
            <person name="Johannesson K."/>
            <person name="Butlin R.K."/>
            <person name="Leder E.H."/>
        </authorList>
    </citation>
    <scope>NUCLEOTIDE SEQUENCE [LARGE SCALE GENOMIC DNA]</scope>
    <source>
        <strain evidence="10">Snail1</strain>
        <tissue evidence="10">Muscle</tissue>
    </source>
</reference>
<dbReference type="AlphaFoldDB" id="A0AAN9GKX2"/>
<feature type="compositionally biased region" description="Polar residues" evidence="7">
    <location>
        <begin position="242"/>
        <end position="262"/>
    </location>
</feature>
<evidence type="ECO:0000256" key="2">
    <source>
        <dbReference type="ARBA" id="ARBA00022676"/>
    </source>
</evidence>
<comment type="similarity">
    <text evidence="1">Belongs to the glycosyltransferase group 1 family. Glycosyltransferase 4 subfamily.</text>
</comment>
<dbReference type="GO" id="GO:0016438">
    <property type="term" value="F:tRNA-queuosine(34) beta-mannosyltransferase activity"/>
    <property type="evidence" value="ECO:0007669"/>
    <property type="project" value="UniProtKB-EC"/>
</dbReference>
<dbReference type="Pfam" id="PF00534">
    <property type="entry name" value="Glycos_transf_1"/>
    <property type="match status" value="1"/>
</dbReference>
<protein>
    <recommendedName>
        <fullName evidence="5">tRNA-queuosine alpha-mannosyltransferase</fullName>
        <ecNumber evidence="4">2.4.1.110</ecNumber>
    </recommendedName>
</protein>
<keyword evidence="2" id="KW-0328">Glycosyltransferase</keyword>
<gene>
    <name evidence="10" type="ORF">V1264_014355</name>
</gene>
<comment type="catalytic activity">
    <reaction evidence="6">
        <text>queuosine(34) in tRNA(Asp) + GDP-alpha-D-mannose = O-4''-alpha-D-mannosylqueuosine(34) in tRNA(Asp) + GDP + H(+)</text>
        <dbReference type="Rhea" id="RHEA:12885"/>
        <dbReference type="Rhea" id="RHEA-COMP:18572"/>
        <dbReference type="Rhea" id="RHEA-COMP:18581"/>
        <dbReference type="ChEBI" id="CHEBI:15378"/>
        <dbReference type="ChEBI" id="CHEBI:57527"/>
        <dbReference type="ChEBI" id="CHEBI:58189"/>
        <dbReference type="ChEBI" id="CHEBI:194431"/>
        <dbReference type="ChEBI" id="CHEBI:194442"/>
        <dbReference type="EC" id="2.4.1.110"/>
    </reaction>
    <physiologicalReaction direction="left-to-right" evidence="6">
        <dbReference type="Rhea" id="RHEA:12886"/>
    </physiologicalReaction>
</comment>
<dbReference type="InterPro" id="IPR022701">
    <property type="entry name" value="QTMAN_N"/>
</dbReference>
<feature type="domain" description="Glycosyl transferase family 1" evidence="8">
    <location>
        <begin position="322"/>
        <end position="438"/>
    </location>
</feature>
<evidence type="ECO:0000256" key="3">
    <source>
        <dbReference type="ARBA" id="ARBA00022679"/>
    </source>
</evidence>
<sequence length="493" mass="56242">MTSTNATTTSKSVVQDILLLEPFYCGSHKQLIDGLMKDMAIAPRAHLVTMSGKKWHWRARVSALHLSTAIPVNHNFRVLFSSSVLNLVELVALRPDLASLHKVLYFHENQLQYPVRKQKDRDFQYGYNLILSCLVADCVLFNSSFNMESFLTSITSFLKLMPDYRPKGLADVIRPKCSVLYFPMLYQNIDLCLLGEEDGCTPKKAKQLGQLAEPSHRQSVQDNHVSQELEFQHCRQTDTCDSTQVQDRVSDGSHSLDFQTGSGHYPKLQADQVDPDAFDESAMEVLQTHSSDDSKQQAGHGDSSDSVRHGPFVAPSAKLQSNSIHIVWPHRWEHDKDPETFFQALFRLHEEGLSFVVSVLGETFTEVPDIFAEAQDKLRTHIFAWGYQAKKSDYYKVLKAADVVVSTSKHEFFGVAMLEAVYLDCYPLCPKTLVYPEIYPDECLYSTSAKLYKRLRDFCRHPHLARASSLKGKILQFSWENLREEYFSKLQMH</sequence>